<evidence type="ECO:0000313" key="3">
    <source>
        <dbReference type="Proteomes" id="UP000276437"/>
    </source>
</evidence>
<dbReference type="AlphaFoldDB" id="A0A348AN32"/>
<dbReference type="RefSeq" id="WP_158618791.1">
    <property type="nucleotide sequence ID" value="NZ_AP018449.1"/>
</dbReference>
<feature type="transmembrane region" description="Helical" evidence="1">
    <location>
        <begin position="91"/>
        <end position="109"/>
    </location>
</feature>
<dbReference type="OrthoDB" id="3034836at2"/>
<keyword evidence="1" id="KW-0812">Transmembrane</keyword>
<accession>A0A348AN32</accession>
<gene>
    <name evidence="2" type="ORF">MAMMFC1_03173</name>
</gene>
<feature type="transmembrane region" description="Helical" evidence="1">
    <location>
        <begin position="60"/>
        <end position="79"/>
    </location>
</feature>
<dbReference type="Proteomes" id="UP000276437">
    <property type="component" value="Chromosome"/>
</dbReference>
<protein>
    <submittedName>
        <fullName evidence="2">TrbC/VIRB2 family protein</fullName>
    </submittedName>
</protein>
<dbReference type="KEGG" id="mana:MAMMFC1_03173"/>
<keyword evidence="1" id="KW-1133">Transmembrane helix</keyword>
<keyword evidence="1" id="KW-0472">Membrane</keyword>
<name>A0A348AN32_9FIRM</name>
<organism evidence="2 3">
    <name type="scientific">Methylomusa anaerophila</name>
    <dbReference type="NCBI Taxonomy" id="1930071"/>
    <lineage>
        <taxon>Bacteria</taxon>
        <taxon>Bacillati</taxon>
        <taxon>Bacillota</taxon>
        <taxon>Negativicutes</taxon>
        <taxon>Selenomonadales</taxon>
        <taxon>Sporomusaceae</taxon>
        <taxon>Methylomusa</taxon>
    </lineage>
</organism>
<keyword evidence="3" id="KW-1185">Reference proteome</keyword>
<evidence type="ECO:0000313" key="2">
    <source>
        <dbReference type="EMBL" id="BBB92480.1"/>
    </source>
</evidence>
<dbReference type="EMBL" id="AP018449">
    <property type="protein sequence ID" value="BBB92480.1"/>
    <property type="molecule type" value="Genomic_DNA"/>
</dbReference>
<evidence type="ECO:0000256" key="1">
    <source>
        <dbReference type="SAM" id="Phobius"/>
    </source>
</evidence>
<dbReference type="InterPro" id="IPR007039">
    <property type="entry name" value="TrbC/VirB2"/>
</dbReference>
<dbReference type="Pfam" id="PF04956">
    <property type="entry name" value="TrbC"/>
    <property type="match status" value="1"/>
</dbReference>
<reference evidence="2 3" key="1">
    <citation type="journal article" date="2018" name="Int. J. Syst. Evol. Microbiol.">
        <title>Methylomusa anaerophila gen. nov., sp. nov., an anaerobic methanol-utilizing bacterium isolated from a microbial fuel cell.</title>
        <authorList>
            <person name="Amano N."/>
            <person name="Yamamuro A."/>
            <person name="Miyahara M."/>
            <person name="Kouzuma A."/>
            <person name="Abe T."/>
            <person name="Watanabe K."/>
        </authorList>
    </citation>
    <scope>NUCLEOTIDE SEQUENCE [LARGE SCALE GENOMIC DNA]</scope>
    <source>
        <strain evidence="2 3">MMFC1</strain>
    </source>
</reference>
<proteinExistence type="predicted"/>
<sequence length="118" mass="12348">MNVIKNRKKKAGRSSRYVILTAIAAGIFLLHGTGMATDAGSMQLPYRTALATMYRELTGTVPLIGGTIAIAVGGAMYMLGEGQMTRTAMRICIGTGIALLAPQVVQVFAPDVSAGVLF</sequence>